<dbReference type="InterPro" id="IPR004089">
    <property type="entry name" value="MCPsignal_dom"/>
</dbReference>
<evidence type="ECO:0000259" key="10">
    <source>
        <dbReference type="PROSITE" id="PS50885"/>
    </source>
</evidence>
<dbReference type="SMART" id="SM00283">
    <property type="entry name" value="MA"/>
    <property type="match status" value="1"/>
</dbReference>
<name>A0A2M9FXK5_9PROT</name>
<feature type="domain" description="NIT" evidence="11">
    <location>
        <begin position="54"/>
        <end position="305"/>
    </location>
</feature>
<accession>A0A2M9FXK5</accession>
<comment type="caution">
    <text evidence="12">The sequence shown here is derived from an EMBL/GenBank/DDBJ whole genome shotgun (WGS) entry which is preliminary data.</text>
</comment>
<dbReference type="AlphaFoldDB" id="A0A2M9FXK5"/>
<feature type="coiled-coil region" evidence="6">
    <location>
        <begin position="385"/>
        <end position="418"/>
    </location>
</feature>
<evidence type="ECO:0000256" key="2">
    <source>
        <dbReference type="ARBA" id="ARBA00022519"/>
    </source>
</evidence>
<keyword evidence="2" id="KW-1003">Cell membrane</keyword>
<dbReference type="InterPro" id="IPR010910">
    <property type="entry name" value="Nitrate/nitrite_sensing_bac"/>
</dbReference>
<keyword evidence="7" id="KW-0472">Membrane</keyword>
<feature type="coiled-coil region" evidence="6">
    <location>
        <begin position="112"/>
        <end position="139"/>
    </location>
</feature>
<evidence type="ECO:0000256" key="1">
    <source>
        <dbReference type="ARBA" id="ARBA00004429"/>
    </source>
</evidence>
<dbReference type="InterPro" id="IPR000727">
    <property type="entry name" value="T_SNARE_dom"/>
</dbReference>
<proteinExistence type="inferred from homology"/>
<dbReference type="PANTHER" id="PTHR32089">
    <property type="entry name" value="METHYL-ACCEPTING CHEMOTAXIS PROTEIN MCPB"/>
    <property type="match status" value="1"/>
</dbReference>
<evidence type="ECO:0000256" key="5">
    <source>
        <dbReference type="PROSITE-ProRule" id="PRU00284"/>
    </source>
</evidence>
<dbReference type="OrthoDB" id="2489132at2"/>
<evidence type="ECO:0000313" key="12">
    <source>
        <dbReference type="EMBL" id="PJK28195.1"/>
    </source>
</evidence>
<feature type="domain" description="HAMP" evidence="10">
    <location>
        <begin position="336"/>
        <end position="389"/>
    </location>
</feature>
<evidence type="ECO:0000259" key="9">
    <source>
        <dbReference type="PROSITE" id="PS50192"/>
    </source>
</evidence>
<keyword evidence="7" id="KW-1133">Transmembrane helix</keyword>
<dbReference type="InterPro" id="IPR003660">
    <property type="entry name" value="HAMP_dom"/>
</dbReference>
<dbReference type="PROSITE" id="PS50885">
    <property type="entry name" value="HAMP"/>
    <property type="match status" value="1"/>
</dbReference>
<sequence length="686" mass="72628">MKRLIDHLPIVAKLALLALLPLIGALALVTMELLQQRHTADQANRIANIVEVAPLISEVVHELQKERGYSAGFISSYGEKFAGEVTTVRASTDKQLKALETGLPEDDPALQNENFARNYALAREALAELKNTRRAVDEQMLGTGEMAAYYTGTIDKLVSALQSVTQIPEEGHLTRNLTAFSALLRGKEAAGQERAMGAAGFSGGAFSQQGYTSFVSLQGKQEVEWETFRMTAEPAMTEALDAMLAGDTSMTVEQMRELARGWPFGASLADVSDADWFQASTRRIDDLKAIEDRLAANLMEQVNSAESAASGYFWLLAAVAAGLLALCVGSAALVAVSLITGIRSLTDTMTRLADGDTSVHVSGQKRRDEIGRMARAVQVFKENALEKARLEAAQEETEKRAEAERKQAMQELADQFEAAVGQIVQTVSAAATELQVAAETMTGTIEETNTRSTAVASASEQATMNVQTVASAAEEMSSSIREIGRQAAESSTRAKTAETEADETVLTVQQLSQTAEKIGDVISLIQEIAEQTNLLALNATIEAARAGDAGKGFAVVASEVKSLANQTAKATTDIAEQIQAIQAATGTSVSAIQKVTGAVKELNGIASTIASAVEEQTAVTQDIAKNVQQAATGTQDVSSNISGVSEAATQSSSAAAQVLSSAGELARQAANLNTEMNSFLERVRAA</sequence>
<evidence type="ECO:0000259" key="11">
    <source>
        <dbReference type="PROSITE" id="PS50906"/>
    </source>
</evidence>
<organism evidence="12 13">
    <name type="scientific">Minwuia thermotolerans</name>
    <dbReference type="NCBI Taxonomy" id="2056226"/>
    <lineage>
        <taxon>Bacteria</taxon>
        <taxon>Pseudomonadati</taxon>
        <taxon>Pseudomonadota</taxon>
        <taxon>Alphaproteobacteria</taxon>
        <taxon>Minwuiales</taxon>
        <taxon>Minwuiaceae</taxon>
        <taxon>Minwuia</taxon>
    </lineage>
</organism>
<dbReference type="Proteomes" id="UP000229498">
    <property type="component" value="Unassembled WGS sequence"/>
</dbReference>
<evidence type="ECO:0000256" key="6">
    <source>
        <dbReference type="SAM" id="Coils"/>
    </source>
</evidence>
<gene>
    <name evidence="12" type="ORF">CVT23_17605</name>
</gene>
<evidence type="ECO:0000256" key="4">
    <source>
        <dbReference type="ARBA" id="ARBA00029447"/>
    </source>
</evidence>
<keyword evidence="3 5" id="KW-0807">Transducer</keyword>
<dbReference type="PROSITE" id="PS50192">
    <property type="entry name" value="T_SNARE"/>
    <property type="match status" value="1"/>
</dbReference>
<comment type="subcellular location">
    <subcellularLocation>
        <location evidence="1">Cell inner membrane</location>
        <topology evidence="1">Multi-pass membrane protein</topology>
    </subcellularLocation>
</comment>
<dbReference type="Pfam" id="PF00672">
    <property type="entry name" value="HAMP"/>
    <property type="match status" value="1"/>
</dbReference>
<protein>
    <recommendedName>
        <fullName evidence="14">Chemotaxis protein</fullName>
    </recommendedName>
</protein>
<dbReference type="Gene3D" id="1.10.287.950">
    <property type="entry name" value="Methyl-accepting chemotaxis protein"/>
    <property type="match status" value="1"/>
</dbReference>
<dbReference type="RefSeq" id="WP_109794642.1">
    <property type="nucleotide sequence ID" value="NZ_PHIG01000047.1"/>
</dbReference>
<evidence type="ECO:0000256" key="3">
    <source>
        <dbReference type="ARBA" id="ARBA00023224"/>
    </source>
</evidence>
<dbReference type="Pfam" id="PF08376">
    <property type="entry name" value="NIT"/>
    <property type="match status" value="1"/>
</dbReference>
<dbReference type="Gene3D" id="6.10.340.10">
    <property type="match status" value="1"/>
</dbReference>
<dbReference type="InterPro" id="IPR013587">
    <property type="entry name" value="Nitrate/nitrite_sensing"/>
</dbReference>
<dbReference type="GO" id="GO:0007165">
    <property type="term" value="P:signal transduction"/>
    <property type="evidence" value="ECO:0007669"/>
    <property type="project" value="UniProtKB-KW"/>
</dbReference>
<evidence type="ECO:0000259" key="8">
    <source>
        <dbReference type="PROSITE" id="PS50111"/>
    </source>
</evidence>
<reference evidence="12 13" key="1">
    <citation type="submission" date="2017-11" db="EMBL/GenBank/DDBJ databases">
        <title>Draft genome sequence of Rhizobiales bacterium SY3-13.</title>
        <authorList>
            <person name="Sun C."/>
        </authorList>
    </citation>
    <scope>NUCLEOTIDE SEQUENCE [LARGE SCALE GENOMIC DNA]</scope>
    <source>
        <strain evidence="12 13">SY3-13</strain>
    </source>
</reference>
<feature type="domain" description="T-SNARE coiled-coil homology" evidence="9">
    <location>
        <begin position="582"/>
        <end position="644"/>
    </location>
</feature>
<keyword evidence="7" id="KW-0812">Transmembrane</keyword>
<evidence type="ECO:0000256" key="7">
    <source>
        <dbReference type="SAM" id="Phobius"/>
    </source>
</evidence>
<dbReference type="PROSITE" id="PS50111">
    <property type="entry name" value="CHEMOTAXIS_TRANSDUC_2"/>
    <property type="match status" value="1"/>
</dbReference>
<keyword evidence="13" id="KW-1185">Reference proteome</keyword>
<dbReference type="Pfam" id="PF00015">
    <property type="entry name" value="MCPsignal"/>
    <property type="match status" value="1"/>
</dbReference>
<dbReference type="SUPFAM" id="SSF58104">
    <property type="entry name" value="Methyl-accepting chemotaxis protein (MCP) signaling domain"/>
    <property type="match status" value="1"/>
</dbReference>
<dbReference type="CDD" id="cd06225">
    <property type="entry name" value="HAMP"/>
    <property type="match status" value="1"/>
</dbReference>
<dbReference type="GO" id="GO:0005886">
    <property type="term" value="C:plasma membrane"/>
    <property type="evidence" value="ECO:0007669"/>
    <property type="project" value="UniProtKB-SubCell"/>
</dbReference>
<keyword evidence="2" id="KW-0997">Cell inner membrane</keyword>
<feature type="domain" description="Methyl-accepting transducer" evidence="8">
    <location>
        <begin position="430"/>
        <end position="666"/>
    </location>
</feature>
<dbReference type="PANTHER" id="PTHR32089:SF112">
    <property type="entry name" value="LYSOZYME-LIKE PROTEIN-RELATED"/>
    <property type="match status" value="1"/>
</dbReference>
<comment type="similarity">
    <text evidence="4">Belongs to the methyl-accepting chemotaxis (MCP) protein family.</text>
</comment>
<dbReference type="SMART" id="SM00304">
    <property type="entry name" value="HAMP"/>
    <property type="match status" value="1"/>
</dbReference>
<evidence type="ECO:0008006" key="14">
    <source>
        <dbReference type="Google" id="ProtNLM"/>
    </source>
</evidence>
<keyword evidence="6" id="KW-0175">Coiled coil</keyword>
<feature type="transmembrane region" description="Helical" evidence="7">
    <location>
        <begin position="312"/>
        <end position="342"/>
    </location>
</feature>
<dbReference type="PROSITE" id="PS50906">
    <property type="entry name" value="NIT"/>
    <property type="match status" value="1"/>
</dbReference>
<dbReference type="EMBL" id="PHIG01000047">
    <property type="protein sequence ID" value="PJK28195.1"/>
    <property type="molecule type" value="Genomic_DNA"/>
</dbReference>
<evidence type="ECO:0000313" key="13">
    <source>
        <dbReference type="Proteomes" id="UP000229498"/>
    </source>
</evidence>